<gene>
    <name evidence="2" type="ORF">DHEL01_v200082</name>
</gene>
<name>A0A2P5IG70_DIAHE</name>
<feature type="transmembrane region" description="Helical" evidence="1">
    <location>
        <begin position="43"/>
        <end position="63"/>
    </location>
</feature>
<keyword evidence="1" id="KW-0812">Transmembrane</keyword>
<feature type="transmembrane region" description="Helical" evidence="1">
    <location>
        <begin position="114"/>
        <end position="135"/>
    </location>
</feature>
<dbReference type="EMBL" id="MAVT02000003">
    <property type="protein sequence ID" value="POS81509.1"/>
    <property type="molecule type" value="Genomic_DNA"/>
</dbReference>
<dbReference type="AlphaFoldDB" id="A0A2P5IG70"/>
<dbReference type="InParanoid" id="A0A2P5IG70"/>
<protein>
    <submittedName>
        <fullName evidence="2">Uncharacterized protein</fullName>
    </submittedName>
</protein>
<keyword evidence="1" id="KW-0472">Membrane</keyword>
<reference evidence="2" key="1">
    <citation type="submission" date="2017-09" db="EMBL/GenBank/DDBJ databases">
        <title>Polyketide synthases of a Diaporthe helianthi virulent isolate.</title>
        <authorList>
            <person name="Baroncelli R."/>
        </authorList>
    </citation>
    <scope>NUCLEOTIDE SEQUENCE [LARGE SCALE GENOMIC DNA]</scope>
    <source>
        <strain evidence="2">7/96</strain>
    </source>
</reference>
<sequence>MDGTTTIDDGPKGSWKSRSCLSFSEYTRSWSFNGTWRTIMRRFCMWAIIILRIVMNILSISFNTLGNKIVNMVLGVLSGITSFIFVFWCLTMIDRAHGHRACWFCGFIVGRTHLEIAVGVIALLHIGLLASFWQIVLRSAAGFNIVFFFLCMLIGAYGVFCTKPPLSV</sequence>
<dbReference type="STRING" id="158607.A0A2P5IG70"/>
<dbReference type="OrthoDB" id="3750908at2759"/>
<keyword evidence="1" id="KW-1133">Transmembrane helix</keyword>
<feature type="transmembrane region" description="Helical" evidence="1">
    <location>
        <begin position="69"/>
        <end position="93"/>
    </location>
</feature>
<feature type="transmembrane region" description="Helical" evidence="1">
    <location>
        <begin position="141"/>
        <end position="160"/>
    </location>
</feature>
<evidence type="ECO:0000256" key="1">
    <source>
        <dbReference type="SAM" id="Phobius"/>
    </source>
</evidence>
<dbReference type="Proteomes" id="UP000094444">
    <property type="component" value="Unassembled WGS sequence"/>
</dbReference>
<proteinExistence type="predicted"/>
<evidence type="ECO:0000313" key="2">
    <source>
        <dbReference type="EMBL" id="POS81509.1"/>
    </source>
</evidence>
<accession>A0A2P5IG70</accession>
<keyword evidence="3" id="KW-1185">Reference proteome</keyword>
<comment type="caution">
    <text evidence="2">The sequence shown here is derived from an EMBL/GenBank/DDBJ whole genome shotgun (WGS) entry which is preliminary data.</text>
</comment>
<organism evidence="2 3">
    <name type="scientific">Diaporthe helianthi</name>
    <dbReference type="NCBI Taxonomy" id="158607"/>
    <lineage>
        <taxon>Eukaryota</taxon>
        <taxon>Fungi</taxon>
        <taxon>Dikarya</taxon>
        <taxon>Ascomycota</taxon>
        <taxon>Pezizomycotina</taxon>
        <taxon>Sordariomycetes</taxon>
        <taxon>Sordariomycetidae</taxon>
        <taxon>Diaporthales</taxon>
        <taxon>Diaporthaceae</taxon>
        <taxon>Diaporthe</taxon>
    </lineage>
</organism>
<evidence type="ECO:0000313" key="3">
    <source>
        <dbReference type="Proteomes" id="UP000094444"/>
    </source>
</evidence>